<dbReference type="Proteomes" id="UP000199382">
    <property type="component" value="Unassembled WGS sequence"/>
</dbReference>
<dbReference type="AlphaFoldDB" id="A0A1G8M623"/>
<keyword evidence="3" id="KW-1185">Reference proteome</keyword>
<sequence length="97" mass="10624">MMTRTRISACTAVLMLLALPAQAACYADYKAKQDNPLRLHYGTIRIDGDACNPGAAAAQIRQRIARDGWTLLNVLGVFDESGLAERKASAGQFHLRY</sequence>
<dbReference type="STRING" id="571298.SAMN04488026_100532"/>
<dbReference type="OrthoDB" id="7745874at2"/>
<organism evidence="2 3">
    <name type="scientific">Aliiruegeria lutimaris</name>
    <dbReference type="NCBI Taxonomy" id="571298"/>
    <lineage>
        <taxon>Bacteria</taxon>
        <taxon>Pseudomonadati</taxon>
        <taxon>Pseudomonadota</taxon>
        <taxon>Alphaproteobacteria</taxon>
        <taxon>Rhodobacterales</taxon>
        <taxon>Roseobacteraceae</taxon>
        <taxon>Aliiruegeria</taxon>
    </lineage>
</organism>
<accession>A0A1G8M623</accession>
<protein>
    <recommendedName>
        <fullName evidence="4">DUF4177 domain-containing protein</fullName>
    </recommendedName>
</protein>
<reference evidence="2 3" key="1">
    <citation type="submission" date="2016-10" db="EMBL/GenBank/DDBJ databases">
        <authorList>
            <person name="de Groot N.N."/>
        </authorList>
    </citation>
    <scope>NUCLEOTIDE SEQUENCE [LARGE SCALE GENOMIC DNA]</scope>
    <source>
        <strain evidence="2 3">DSM 25294</strain>
    </source>
</reference>
<feature type="signal peptide" evidence="1">
    <location>
        <begin position="1"/>
        <end position="23"/>
    </location>
</feature>
<name>A0A1G8M623_9RHOB</name>
<proteinExistence type="predicted"/>
<keyword evidence="1" id="KW-0732">Signal</keyword>
<gene>
    <name evidence="2" type="ORF">SAMN04488026_100532</name>
</gene>
<dbReference type="EMBL" id="FNEK01000005">
    <property type="protein sequence ID" value="SDI63388.1"/>
    <property type="molecule type" value="Genomic_DNA"/>
</dbReference>
<feature type="chain" id="PRO_5011597682" description="DUF4177 domain-containing protein" evidence="1">
    <location>
        <begin position="24"/>
        <end position="97"/>
    </location>
</feature>
<evidence type="ECO:0000313" key="2">
    <source>
        <dbReference type="EMBL" id="SDI63388.1"/>
    </source>
</evidence>
<evidence type="ECO:0000313" key="3">
    <source>
        <dbReference type="Proteomes" id="UP000199382"/>
    </source>
</evidence>
<evidence type="ECO:0008006" key="4">
    <source>
        <dbReference type="Google" id="ProtNLM"/>
    </source>
</evidence>
<evidence type="ECO:0000256" key="1">
    <source>
        <dbReference type="SAM" id="SignalP"/>
    </source>
</evidence>